<name>A0A0L9UDL3_PHAAN</name>
<dbReference type="Gramene" id="KOM40806">
    <property type="protein sequence ID" value="KOM40806"/>
    <property type="gene ID" value="LR48_Vigan04g100400"/>
</dbReference>
<dbReference type="EMBL" id="CM003374">
    <property type="protein sequence ID" value="KOM40806.1"/>
    <property type="molecule type" value="Genomic_DNA"/>
</dbReference>
<sequence>MVRRSQEGSGKLRPRERDSHTTSSKTHTPPLFLSAQHMHSGRGTSVKATVAGKHGNFKIQIPTKKDLILSLDRNHPLQIQFWGGEGEEGEVLVEEGVHGAIVDGERGDGLTTIYLIGEVGEGEVVIEGGEVRPFNMLFEEDILFG</sequence>
<organism evidence="2 3">
    <name type="scientific">Phaseolus angularis</name>
    <name type="common">Azuki bean</name>
    <name type="synonym">Vigna angularis</name>
    <dbReference type="NCBI Taxonomy" id="3914"/>
    <lineage>
        <taxon>Eukaryota</taxon>
        <taxon>Viridiplantae</taxon>
        <taxon>Streptophyta</taxon>
        <taxon>Embryophyta</taxon>
        <taxon>Tracheophyta</taxon>
        <taxon>Spermatophyta</taxon>
        <taxon>Magnoliopsida</taxon>
        <taxon>eudicotyledons</taxon>
        <taxon>Gunneridae</taxon>
        <taxon>Pentapetalae</taxon>
        <taxon>rosids</taxon>
        <taxon>fabids</taxon>
        <taxon>Fabales</taxon>
        <taxon>Fabaceae</taxon>
        <taxon>Papilionoideae</taxon>
        <taxon>50 kb inversion clade</taxon>
        <taxon>NPAAA clade</taxon>
        <taxon>indigoferoid/millettioid clade</taxon>
        <taxon>Phaseoleae</taxon>
        <taxon>Vigna</taxon>
    </lineage>
</organism>
<evidence type="ECO:0000313" key="2">
    <source>
        <dbReference type="EMBL" id="KOM40806.1"/>
    </source>
</evidence>
<dbReference type="AlphaFoldDB" id="A0A0L9UDL3"/>
<accession>A0A0L9UDL3</accession>
<feature type="region of interest" description="Disordered" evidence="1">
    <location>
        <begin position="1"/>
        <end position="32"/>
    </location>
</feature>
<reference evidence="3" key="1">
    <citation type="journal article" date="2015" name="Proc. Natl. Acad. Sci. U.S.A.">
        <title>Genome sequencing of adzuki bean (Vigna angularis) provides insight into high starch and low fat accumulation and domestication.</title>
        <authorList>
            <person name="Yang K."/>
            <person name="Tian Z."/>
            <person name="Chen C."/>
            <person name="Luo L."/>
            <person name="Zhao B."/>
            <person name="Wang Z."/>
            <person name="Yu L."/>
            <person name="Li Y."/>
            <person name="Sun Y."/>
            <person name="Li W."/>
            <person name="Chen Y."/>
            <person name="Li Y."/>
            <person name="Zhang Y."/>
            <person name="Ai D."/>
            <person name="Zhao J."/>
            <person name="Shang C."/>
            <person name="Ma Y."/>
            <person name="Wu B."/>
            <person name="Wang M."/>
            <person name="Gao L."/>
            <person name="Sun D."/>
            <person name="Zhang P."/>
            <person name="Guo F."/>
            <person name="Wang W."/>
            <person name="Li Y."/>
            <person name="Wang J."/>
            <person name="Varshney R.K."/>
            <person name="Wang J."/>
            <person name="Ling H.Q."/>
            <person name="Wan P."/>
        </authorList>
    </citation>
    <scope>NUCLEOTIDE SEQUENCE</scope>
    <source>
        <strain evidence="3">cv. Jingnong 6</strain>
    </source>
</reference>
<dbReference type="Proteomes" id="UP000053144">
    <property type="component" value="Chromosome 4"/>
</dbReference>
<proteinExistence type="predicted"/>
<gene>
    <name evidence="2" type="ORF">LR48_Vigan04g100400</name>
</gene>
<evidence type="ECO:0000313" key="3">
    <source>
        <dbReference type="Proteomes" id="UP000053144"/>
    </source>
</evidence>
<evidence type="ECO:0000256" key="1">
    <source>
        <dbReference type="SAM" id="MobiDB-lite"/>
    </source>
</evidence>
<protein>
    <submittedName>
        <fullName evidence="2">Uncharacterized protein</fullName>
    </submittedName>
</protein>